<sequence>MRSYLYHGNRPPFIVHVTRDPADAVEDAFDTSSFVAEYALIGRAGNTSRYQVLPAVGLEARLGDHVADLSGLRALATTDAIIERIRVTPTGWIQRGWFADRNAFAEFSEFWQQNAGFTLRRLTRDGDPEAPGDGLTDPQREALRTAYEMGHYEIPQSASLDDVAAELGITASSLSERLRRAQTRLIETTVGSTWPPLPE</sequence>
<dbReference type="RefSeq" id="WP_006663897.1">
    <property type="nucleotide sequence ID" value="NZ_AOIP01000009.1"/>
</dbReference>
<gene>
    <name evidence="4" type="ORF">C480_01752</name>
</gene>
<dbReference type="PANTHER" id="PTHR34236:SF1">
    <property type="entry name" value="DIMETHYL SULFOXIDE REDUCTASE TRANSCRIPTIONAL ACTIVATOR"/>
    <property type="match status" value="1"/>
</dbReference>
<proteinExistence type="predicted"/>
<dbReference type="Pfam" id="PF04967">
    <property type="entry name" value="HTH_10"/>
    <property type="match status" value="1"/>
</dbReference>
<dbReference type="AlphaFoldDB" id="M0BGQ7"/>
<keyword evidence="5" id="KW-1185">Reference proteome</keyword>
<organism evidence="4 5">
    <name type="scientific">Natrialba aegyptia DSM 13077</name>
    <dbReference type="NCBI Taxonomy" id="1227491"/>
    <lineage>
        <taxon>Archaea</taxon>
        <taxon>Methanobacteriati</taxon>
        <taxon>Methanobacteriota</taxon>
        <taxon>Stenosarchaea group</taxon>
        <taxon>Halobacteria</taxon>
        <taxon>Halobacteriales</taxon>
        <taxon>Natrialbaceae</taxon>
        <taxon>Natrialba</taxon>
    </lineage>
</organism>
<protein>
    <submittedName>
        <fullName evidence="4">Hth DNA binding domain protein</fullName>
    </submittedName>
</protein>
<dbReference type="Proteomes" id="UP000011591">
    <property type="component" value="Unassembled WGS sequence"/>
</dbReference>
<evidence type="ECO:0000313" key="4">
    <source>
        <dbReference type="EMBL" id="ELZ10015.1"/>
    </source>
</evidence>
<dbReference type="PATRIC" id="fig|1227491.4.peg.357"/>
<evidence type="ECO:0000256" key="2">
    <source>
        <dbReference type="ARBA" id="ARBA00023163"/>
    </source>
</evidence>
<evidence type="ECO:0000313" key="5">
    <source>
        <dbReference type="Proteomes" id="UP000011591"/>
    </source>
</evidence>
<keyword evidence="1" id="KW-0805">Transcription regulation</keyword>
<dbReference type="InterPro" id="IPR007050">
    <property type="entry name" value="HTH_bacterioopsin"/>
</dbReference>
<evidence type="ECO:0000259" key="3">
    <source>
        <dbReference type="Pfam" id="PF04967"/>
    </source>
</evidence>
<reference evidence="4 5" key="1">
    <citation type="journal article" date="2014" name="PLoS Genet.">
        <title>Phylogenetically driven sequencing of extremely halophilic archaea reveals strategies for static and dynamic osmo-response.</title>
        <authorList>
            <person name="Becker E.A."/>
            <person name="Seitzer P.M."/>
            <person name="Tritt A."/>
            <person name="Larsen D."/>
            <person name="Krusor M."/>
            <person name="Yao A.I."/>
            <person name="Wu D."/>
            <person name="Madern D."/>
            <person name="Eisen J.A."/>
            <person name="Darling A.E."/>
            <person name="Facciotti M.T."/>
        </authorList>
    </citation>
    <scope>NUCLEOTIDE SEQUENCE [LARGE SCALE GENOMIC DNA]</scope>
    <source>
        <strain evidence="4 5">DSM 13077</strain>
    </source>
</reference>
<name>M0BGQ7_9EURY</name>
<feature type="domain" description="HTH bat-type" evidence="3">
    <location>
        <begin position="135"/>
        <end position="187"/>
    </location>
</feature>
<dbReference type="EMBL" id="AOIP01000009">
    <property type="protein sequence ID" value="ELZ10015.1"/>
    <property type="molecule type" value="Genomic_DNA"/>
</dbReference>
<accession>M0BGQ7</accession>
<comment type="caution">
    <text evidence="4">The sequence shown here is derived from an EMBL/GenBank/DDBJ whole genome shotgun (WGS) entry which is preliminary data.</text>
</comment>
<dbReference type="PANTHER" id="PTHR34236">
    <property type="entry name" value="DIMETHYL SULFOXIDE REDUCTASE TRANSCRIPTIONAL ACTIVATOR"/>
    <property type="match status" value="1"/>
</dbReference>
<evidence type="ECO:0000256" key="1">
    <source>
        <dbReference type="ARBA" id="ARBA00023015"/>
    </source>
</evidence>
<keyword evidence="2" id="KW-0804">Transcription</keyword>